<evidence type="ECO:0000256" key="6">
    <source>
        <dbReference type="ARBA" id="ARBA00022833"/>
    </source>
</evidence>
<evidence type="ECO:0000259" key="13">
    <source>
        <dbReference type="PROSITE" id="PS50076"/>
    </source>
</evidence>
<evidence type="ECO:0000256" key="11">
    <source>
        <dbReference type="HAMAP-Rule" id="MF_01152"/>
    </source>
</evidence>
<feature type="binding site" evidence="11">
    <location>
        <position position="169"/>
    </location>
    <ligand>
        <name>Zn(2+)</name>
        <dbReference type="ChEBI" id="CHEBI:29105"/>
        <label>2</label>
    </ligand>
</feature>
<keyword evidence="1 11" id="KW-0963">Cytoplasm</keyword>
<evidence type="ECO:0000256" key="7">
    <source>
        <dbReference type="ARBA" id="ARBA00023016"/>
    </source>
</evidence>
<dbReference type="SMART" id="SM00271">
    <property type="entry name" value="DnaJ"/>
    <property type="match status" value="1"/>
</dbReference>
<dbReference type="HAMAP" id="MF_01152">
    <property type="entry name" value="DnaJ"/>
    <property type="match status" value="1"/>
</dbReference>
<feature type="domain" description="J" evidence="13">
    <location>
        <begin position="4"/>
        <end position="68"/>
    </location>
</feature>
<dbReference type="eggNOG" id="COG0484">
    <property type="taxonomic scope" value="Bacteria"/>
</dbReference>
<dbReference type="PANTHER" id="PTHR43096">
    <property type="entry name" value="DNAJ HOMOLOG 1, MITOCHONDRIAL-RELATED"/>
    <property type="match status" value="1"/>
</dbReference>
<proteinExistence type="inferred from homology"/>
<dbReference type="GO" id="GO:0031072">
    <property type="term" value="F:heat shock protein binding"/>
    <property type="evidence" value="ECO:0007669"/>
    <property type="project" value="InterPro"/>
</dbReference>
<dbReference type="SUPFAM" id="SSF46565">
    <property type="entry name" value="Chaperone J-domain"/>
    <property type="match status" value="1"/>
</dbReference>
<dbReference type="FunFam" id="2.10.230.10:FF:000002">
    <property type="entry name" value="Molecular chaperone DnaJ"/>
    <property type="match status" value="1"/>
</dbReference>
<dbReference type="STRING" id="662755.CRES_0678"/>
<protein>
    <recommendedName>
        <fullName evidence="10 11">Chaperone protein DnaJ</fullName>
    </recommendedName>
</protein>
<dbReference type="Proteomes" id="UP000000492">
    <property type="component" value="Chromosome"/>
</dbReference>
<dbReference type="InterPro" id="IPR001623">
    <property type="entry name" value="DnaJ_domain"/>
</dbReference>
<dbReference type="Gene3D" id="1.10.287.110">
    <property type="entry name" value="DnaJ domain"/>
    <property type="match status" value="1"/>
</dbReference>
<evidence type="ECO:0000256" key="8">
    <source>
        <dbReference type="ARBA" id="ARBA00023186"/>
    </source>
</evidence>
<evidence type="ECO:0000313" key="15">
    <source>
        <dbReference type="EMBL" id="AEI09035.1"/>
    </source>
</evidence>
<evidence type="ECO:0000256" key="1">
    <source>
        <dbReference type="ARBA" id="ARBA00022490"/>
    </source>
</evidence>
<keyword evidence="6 11" id="KW-0862">Zinc</keyword>
<keyword evidence="16" id="KW-1185">Reference proteome</keyword>
<feature type="binding site" evidence="11">
    <location>
        <position position="206"/>
    </location>
    <ligand>
        <name>Zn(2+)</name>
        <dbReference type="ChEBI" id="CHEBI:29105"/>
        <label>1</label>
    </ligand>
</feature>
<dbReference type="GO" id="GO:0042026">
    <property type="term" value="P:protein refolding"/>
    <property type="evidence" value="ECO:0007669"/>
    <property type="project" value="TreeGrafter"/>
</dbReference>
<dbReference type="Gene3D" id="2.10.230.10">
    <property type="entry name" value="Heat shock protein DnaJ, cysteine-rich domain"/>
    <property type="match status" value="1"/>
</dbReference>
<dbReference type="AlphaFoldDB" id="F8DZE1"/>
<dbReference type="GO" id="GO:0051082">
    <property type="term" value="F:unfolded protein binding"/>
    <property type="evidence" value="ECO:0007669"/>
    <property type="project" value="UniProtKB-UniRule"/>
</dbReference>
<feature type="binding site" evidence="11">
    <location>
        <position position="152"/>
    </location>
    <ligand>
        <name>Zn(2+)</name>
        <dbReference type="ChEBI" id="CHEBI:29105"/>
        <label>1</label>
    </ligand>
</feature>
<dbReference type="CDD" id="cd06257">
    <property type="entry name" value="DnaJ"/>
    <property type="match status" value="1"/>
</dbReference>
<feature type="binding site" evidence="11">
    <location>
        <position position="166"/>
    </location>
    <ligand>
        <name>Zn(2+)</name>
        <dbReference type="ChEBI" id="CHEBI:29105"/>
        <label>2</label>
    </ligand>
</feature>
<keyword evidence="3 11" id="KW-0479">Metal-binding</keyword>
<feature type="zinc finger region" description="CR-type" evidence="12">
    <location>
        <begin position="136"/>
        <end position="218"/>
    </location>
</feature>
<dbReference type="KEGG" id="crd:CRES_0678"/>
<dbReference type="Pfam" id="PF00684">
    <property type="entry name" value="DnaJ_CXXCXGXG"/>
    <property type="match status" value="1"/>
</dbReference>
<dbReference type="Pfam" id="PF00226">
    <property type="entry name" value="DnaJ"/>
    <property type="match status" value="1"/>
</dbReference>
<dbReference type="NCBIfam" id="TIGR02349">
    <property type="entry name" value="DnaJ_bact"/>
    <property type="match status" value="1"/>
</dbReference>
<dbReference type="GO" id="GO:0009408">
    <property type="term" value="P:response to heat"/>
    <property type="evidence" value="ECO:0007669"/>
    <property type="project" value="InterPro"/>
</dbReference>
<sequence length="386" mass="41410">MARDYYGILGVSKDATDSEIKKAYRKLARKYHPDVNPSEEAAEKFNELSVAQEVLLDPQKRQIVDAGGDPEAQGGGFGGAGGFGGFGGGGLGDIFDAFFGGGGGGGRRRGPRVSRVRPGNDALVGIEATLEEIYSGVEREVTVETAVRCEACDATGSKSKKAPETCPTCQGYGEVMEIQNSMLGQVQVARPCHRCGGTGEIIPDPCEACAGDGRVRSRKTIKVNVPAGISDGMRLRLAGKGEVGPGGGPNGDLYVDVRTREHSHFIREGDDLHVTIKVPAVEATLGSSVEVPMLDDSIETVNIEPGTQPESVITVSGRGMPHLRRERDGYGNLYAHVEVVIPTELSRGERERWEELRDRSEQSVSVGTKHDRSEGLFSRLRSRFAR</sequence>
<dbReference type="SUPFAM" id="SSF57938">
    <property type="entry name" value="DnaJ/Hsp40 cysteine-rich domain"/>
    <property type="match status" value="1"/>
</dbReference>
<name>F8DZE1_CORRG</name>
<dbReference type="CDD" id="cd10719">
    <property type="entry name" value="DnaJ_zf"/>
    <property type="match status" value="1"/>
</dbReference>
<comment type="subunit">
    <text evidence="11">Homodimer.</text>
</comment>
<dbReference type="PRINTS" id="PR00625">
    <property type="entry name" value="JDOMAIN"/>
</dbReference>
<dbReference type="InterPro" id="IPR036410">
    <property type="entry name" value="HSP_DnaJ_Cys-rich_dom_sf"/>
</dbReference>
<dbReference type="InterPro" id="IPR036869">
    <property type="entry name" value="J_dom_sf"/>
</dbReference>
<dbReference type="FunFam" id="2.60.260.20:FF:000005">
    <property type="entry name" value="Chaperone protein dnaJ 1, mitochondrial"/>
    <property type="match status" value="1"/>
</dbReference>
<evidence type="ECO:0000259" key="14">
    <source>
        <dbReference type="PROSITE" id="PS51188"/>
    </source>
</evidence>
<dbReference type="NCBIfam" id="NF008035">
    <property type="entry name" value="PRK10767.1"/>
    <property type="match status" value="1"/>
</dbReference>
<keyword evidence="4 11" id="KW-0677">Repeat</keyword>
<dbReference type="GO" id="GO:0006260">
    <property type="term" value="P:DNA replication"/>
    <property type="evidence" value="ECO:0007669"/>
    <property type="project" value="UniProtKB-KW"/>
</dbReference>
<feature type="binding site" evidence="11">
    <location>
        <position position="192"/>
    </location>
    <ligand>
        <name>Zn(2+)</name>
        <dbReference type="ChEBI" id="CHEBI:29105"/>
        <label>2</label>
    </ligand>
</feature>
<accession>F8DZE1</accession>
<dbReference type="InterPro" id="IPR012724">
    <property type="entry name" value="DnaJ"/>
</dbReference>
<dbReference type="Pfam" id="PF01556">
    <property type="entry name" value="DnaJ_C"/>
    <property type="match status" value="1"/>
</dbReference>
<organism evidence="15 16">
    <name type="scientific">Corynebacterium resistens (strain DSM 45100 / JCM 12819 / GTC 2026 / SICGH 158)</name>
    <dbReference type="NCBI Taxonomy" id="662755"/>
    <lineage>
        <taxon>Bacteria</taxon>
        <taxon>Bacillati</taxon>
        <taxon>Actinomycetota</taxon>
        <taxon>Actinomycetes</taxon>
        <taxon>Mycobacteriales</taxon>
        <taxon>Corynebacteriaceae</taxon>
        <taxon>Corynebacterium</taxon>
    </lineage>
</organism>
<dbReference type="PANTHER" id="PTHR43096:SF48">
    <property type="entry name" value="CHAPERONE PROTEIN DNAJ"/>
    <property type="match status" value="1"/>
</dbReference>
<dbReference type="HOGENOM" id="CLU_017633_0_7_11"/>
<dbReference type="InterPro" id="IPR008971">
    <property type="entry name" value="HSP40/DnaJ_pept-bd"/>
</dbReference>
<feature type="domain" description="CR-type" evidence="14">
    <location>
        <begin position="136"/>
        <end position="218"/>
    </location>
</feature>
<feature type="binding site" evidence="11">
    <location>
        <position position="149"/>
    </location>
    <ligand>
        <name>Zn(2+)</name>
        <dbReference type="ChEBI" id="CHEBI:29105"/>
        <label>1</label>
    </ligand>
</feature>
<dbReference type="PROSITE" id="PS50076">
    <property type="entry name" value="DNAJ_2"/>
    <property type="match status" value="1"/>
</dbReference>
<feature type="binding site" evidence="11">
    <location>
        <position position="195"/>
    </location>
    <ligand>
        <name>Zn(2+)</name>
        <dbReference type="ChEBI" id="CHEBI:29105"/>
        <label>2</label>
    </ligand>
</feature>
<dbReference type="NCBIfam" id="NF010871">
    <property type="entry name" value="PRK14278.1"/>
    <property type="match status" value="1"/>
</dbReference>
<evidence type="ECO:0000256" key="3">
    <source>
        <dbReference type="ARBA" id="ARBA00022723"/>
    </source>
</evidence>
<gene>
    <name evidence="11" type="primary">dnaJ</name>
    <name evidence="15" type="synonym">dnaJ2</name>
    <name evidence="15" type="ordered locus">CRES_0678</name>
</gene>
<dbReference type="CDD" id="cd10747">
    <property type="entry name" value="DnaJ_C"/>
    <property type="match status" value="1"/>
</dbReference>
<feature type="binding site" evidence="11">
    <location>
        <position position="209"/>
    </location>
    <ligand>
        <name>Zn(2+)</name>
        <dbReference type="ChEBI" id="CHEBI:29105"/>
        <label>1</label>
    </ligand>
</feature>
<dbReference type="InterPro" id="IPR002939">
    <property type="entry name" value="DnaJ_C"/>
</dbReference>
<evidence type="ECO:0000256" key="5">
    <source>
        <dbReference type="ARBA" id="ARBA00022771"/>
    </source>
</evidence>
<reference evidence="15 16" key="1">
    <citation type="journal article" date="2012" name="BMC Genomics">
        <title>Complete genome sequence, lifestyle, and multi-drug resistance of the human pathogen Corynebacterium resistens DSM 45100 isolated from blood samples of a leukemia patient.</title>
        <authorList>
            <person name="Schroder J."/>
            <person name="Maus I."/>
            <person name="Meyer K."/>
            <person name="Wordemann S."/>
            <person name="Blom J."/>
            <person name="Jaenicke S."/>
            <person name="Schneider J."/>
            <person name="Trost E."/>
            <person name="Tauch A."/>
        </authorList>
    </citation>
    <scope>NUCLEOTIDE SEQUENCE [LARGE SCALE GENOMIC DNA]</scope>
    <source>
        <strain evidence="16">DSM 45100 / JCM 12819 / CCUG 50093 / GTC 2026 / SICGH 158</strain>
    </source>
</reference>
<dbReference type="EMBL" id="CP002857">
    <property type="protein sequence ID" value="AEI09035.1"/>
    <property type="molecule type" value="Genomic_DNA"/>
</dbReference>
<evidence type="ECO:0000256" key="2">
    <source>
        <dbReference type="ARBA" id="ARBA00022705"/>
    </source>
</evidence>
<comment type="similarity">
    <text evidence="9 11">Belongs to the DnaJ family.</text>
</comment>
<keyword evidence="5 11" id="KW-0863">Zinc-finger</keyword>
<evidence type="ECO:0000256" key="10">
    <source>
        <dbReference type="ARBA" id="ARBA00067609"/>
    </source>
</evidence>
<evidence type="ECO:0000256" key="12">
    <source>
        <dbReference type="PROSITE-ProRule" id="PRU00546"/>
    </source>
</evidence>
<evidence type="ECO:0000313" key="16">
    <source>
        <dbReference type="Proteomes" id="UP000000492"/>
    </source>
</evidence>
<comment type="subcellular location">
    <subcellularLocation>
        <location evidence="11">Cytoplasm</location>
    </subcellularLocation>
</comment>
<keyword evidence="7 11" id="KW-0346">Stress response</keyword>
<dbReference type="InterPro" id="IPR001305">
    <property type="entry name" value="HSP_DnaJ_Cys-rich_dom"/>
</dbReference>
<dbReference type="GO" id="GO:0005524">
    <property type="term" value="F:ATP binding"/>
    <property type="evidence" value="ECO:0007669"/>
    <property type="project" value="InterPro"/>
</dbReference>
<keyword evidence="8 11" id="KW-0143">Chaperone</keyword>
<dbReference type="GO" id="GO:0008270">
    <property type="term" value="F:zinc ion binding"/>
    <property type="evidence" value="ECO:0007669"/>
    <property type="project" value="UniProtKB-UniRule"/>
</dbReference>
<dbReference type="GO" id="GO:0005737">
    <property type="term" value="C:cytoplasm"/>
    <property type="evidence" value="ECO:0007669"/>
    <property type="project" value="UniProtKB-SubCell"/>
</dbReference>
<comment type="cofactor">
    <cofactor evidence="11">
        <name>Zn(2+)</name>
        <dbReference type="ChEBI" id="CHEBI:29105"/>
    </cofactor>
    <text evidence="11">Binds 2 Zn(2+) ions per monomer.</text>
</comment>
<dbReference type="Gene3D" id="2.60.260.20">
    <property type="entry name" value="Urease metallochaperone UreE, N-terminal domain"/>
    <property type="match status" value="2"/>
</dbReference>
<evidence type="ECO:0000256" key="4">
    <source>
        <dbReference type="ARBA" id="ARBA00022737"/>
    </source>
</evidence>
<keyword evidence="2 11" id="KW-0235">DNA replication</keyword>
<dbReference type="PROSITE" id="PS51188">
    <property type="entry name" value="ZF_CR"/>
    <property type="match status" value="1"/>
</dbReference>
<dbReference type="SUPFAM" id="SSF49493">
    <property type="entry name" value="HSP40/DnaJ peptide-binding domain"/>
    <property type="match status" value="2"/>
</dbReference>
<dbReference type="OrthoDB" id="9779889at2"/>
<comment type="function">
    <text evidence="11">Participates actively in the response to hyperosmotic and heat shock by preventing the aggregation of stress-denatured proteins and by disaggregating proteins, also in an autonomous, DnaK-independent fashion. Unfolded proteins bind initially to DnaJ; upon interaction with the DnaJ-bound protein, DnaK hydrolyzes its bound ATP, resulting in the formation of a stable complex. GrpE releases ADP from DnaK; ATP binding to DnaK triggers the release of the substrate protein, thus completing the reaction cycle. Several rounds of ATP-dependent interactions between DnaJ, DnaK and GrpE are required for fully efficient folding. Also involved, together with DnaK and GrpE, in the DNA replication of plasmids through activation of initiation proteins.</text>
</comment>
<evidence type="ECO:0000256" key="9">
    <source>
        <dbReference type="ARBA" id="ARBA00061004"/>
    </source>
</evidence>
<comment type="caution">
    <text evidence="11">Lacks conserved residue(s) required for the propagation of feature annotation.</text>
</comment>
<dbReference type="RefSeq" id="WP_013888055.1">
    <property type="nucleotide sequence ID" value="NC_015673.1"/>
</dbReference>
<comment type="domain">
    <text evidence="11">The J domain is necessary and sufficient to stimulate DnaK ATPase activity. Zinc center 1 plays an important role in the autonomous, DnaK-independent chaperone activity of DnaJ. Zinc center 2 is essential for interaction with DnaK and for DnaJ activity.</text>
</comment>